<sequence>MFRHARTAVRFFAKKKKKQRPSDYRAVVGLEVHAQLLTERKAFCKCLNCSDGAPNAHTCGVCLGEPGSLPVANPAMVALGAVAAVALRCESVADDVTWDRKSYFYPDLPKGFQITQKRSPLAVGGSVEILGDADARGGGENVAIGVESAHLEEDSAKLSYKGDTFDVDFNRSGCALVEIVSKPELRSGEEAARYARELQRTLQRVGASDGDMAAGSFRVDVNVSVAKDGDVALREKVEIKNLNSFRAVRGAVDHEVERQGRAYDAGETVLPETRSWDGKKTAVLRAKGGAEAYRFAPEPDLPPRPFSEFDRPDAASVLAATPPAARAALEALGASPAQARALAAVALGAPADAAATWLSGEVAGAADKLGLATYGHLAPRDLADLLVLMGDGSLGRRAAKDLLPALLGAPHGPVRAEVADRDLGQIADAAALDAFVADVLAAHPDELAKFAAGAGQLRKLFLGKAMAASRGRADPAGLNAALDRALPR</sequence>
<dbReference type="InterPro" id="IPR017959">
    <property type="entry name" value="Asn/Gln-tRNA_amidoTrfase_suB/E"/>
</dbReference>
<comment type="subunit">
    <text evidence="7">Subunit of the heterotrimeric GatCAB amidotransferase (AdT) complex, composed of A, B and C subunits.</text>
</comment>
<reference evidence="9" key="1">
    <citation type="journal article" date="2011" name="Proc. Natl. Acad. Sci. U.S.A.">
        <title>Niche of harmful alga Aureococcus anophagefferens revealed through ecogenomics.</title>
        <authorList>
            <person name="Gobler C.J."/>
            <person name="Berry D.L."/>
            <person name="Dyhrman S.T."/>
            <person name="Wilhelm S.W."/>
            <person name="Salamov A."/>
            <person name="Lobanov A.V."/>
            <person name="Zhang Y."/>
            <person name="Collier J.L."/>
            <person name="Wurch L.L."/>
            <person name="Kustka A.B."/>
            <person name="Dill B.D."/>
            <person name="Shah M."/>
            <person name="VerBerkmoes N.C."/>
            <person name="Kuo A."/>
            <person name="Terry A."/>
            <person name="Pangilinan J."/>
            <person name="Lindquist E.A."/>
            <person name="Lucas S."/>
            <person name="Paulsen I.T."/>
            <person name="Hattenrath-Lehmann T.K."/>
            <person name="Talmage S.C."/>
            <person name="Walker E.A."/>
            <person name="Koch F."/>
            <person name="Burson A.M."/>
            <person name="Marcoval M.A."/>
            <person name="Tang Y.Z."/>
            <person name="Lecleir G.R."/>
            <person name="Coyne K.J."/>
            <person name="Berg G.M."/>
            <person name="Bertrand E.M."/>
            <person name="Saito M.A."/>
            <person name="Gladyshev V.N."/>
            <person name="Grigoriev I.V."/>
        </authorList>
    </citation>
    <scope>NUCLEOTIDE SEQUENCE [LARGE SCALE GENOMIC DNA]</scope>
    <source>
        <strain evidence="9">CCMP1984</strain>
    </source>
</reference>
<dbReference type="SMART" id="SM00845">
    <property type="entry name" value="GatB_Yqey"/>
    <property type="match status" value="1"/>
</dbReference>
<protein>
    <recommendedName>
        <fullName evidence="7">Glutamyl-tRNA(Gln) amidotransferase subunit B, mitochondrial</fullName>
        <shortName evidence="7">Glu-AdT subunit B</shortName>
        <ecNumber evidence="7">6.3.5.-</ecNumber>
    </recommendedName>
</protein>
<dbReference type="OMA" id="FELMFKE"/>
<dbReference type="Gene3D" id="1.10.10.410">
    <property type="match status" value="1"/>
</dbReference>
<evidence type="ECO:0000256" key="3">
    <source>
        <dbReference type="ARBA" id="ARBA00022741"/>
    </source>
</evidence>
<dbReference type="PANTHER" id="PTHR11659">
    <property type="entry name" value="GLUTAMYL-TRNA GLN AMIDOTRANSFERASE SUBUNIT B MITOCHONDRIAL AND PROKARYOTIC PET112-RELATED"/>
    <property type="match status" value="1"/>
</dbReference>
<evidence type="ECO:0000256" key="5">
    <source>
        <dbReference type="ARBA" id="ARBA00022917"/>
    </source>
</evidence>
<dbReference type="InterPro" id="IPR017958">
    <property type="entry name" value="Gln-tRNA_amidoTrfase_suB_CS"/>
</dbReference>
<dbReference type="GO" id="GO:0005739">
    <property type="term" value="C:mitochondrion"/>
    <property type="evidence" value="ECO:0007669"/>
    <property type="project" value="UniProtKB-SubCell"/>
</dbReference>
<dbReference type="KEGG" id="aaf:AURANDRAFT_59433"/>
<dbReference type="eggNOG" id="KOG2438">
    <property type="taxonomic scope" value="Eukaryota"/>
</dbReference>
<proteinExistence type="inferred from homology"/>
<dbReference type="InParanoid" id="F0YIW1"/>
<keyword evidence="10" id="KW-1185">Reference proteome</keyword>
<comment type="similarity">
    <text evidence="1 7">Belongs to the GatB/GatE family. GatB subfamily.</text>
</comment>
<dbReference type="GO" id="GO:0050567">
    <property type="term" value="F:glutaminyl-tRNA synthase (glutamine-hydrolyzing) activity"/>
    <property type="evidence" value="ECO:0007669"/>
    <property type="project" value="UniProtKB-UniRule"/>
</dbReference>
<keyword evidence="4 7" id="KW-0067">ATP-binding</keyword>
<comment type="function">
    <text evidence="7">Allows the formation of correctly charged Gln-tRNA(Gln) through the transamidation of misacylated Glu-tRNA(Gln) in the mitochondria. The reaction takes place in the presence of glutamine and ATP through an activated gamma-phospho-Glu-tRNA(Gln).</text>
</comment>
<keyword evidence="2 7" id="KW-0436">Ligase</keyword>
<dbReference type="RefSeq" id="XP_009040341.1">
    <property type="nucleotide sequence ID" value="XM_009042093.1"/>
</dbReference>
<comment type="catalytic activity">
    <reaction evidence="6 7">
        <text>L-glutamyl-tRNA(Gln) + L-glutamine + ATP + H2O = L-glutaminyl-tRNA(Gln) + L-glutamate + ADP + phosphate + H(+)</text>
        <dbReference type="Rhea" id="RHEA:17521"/>
        <dbReference type="Rhea" id="RHEA-COMP:9681"/>
        <dbReference type="Rhea" id="RHEA-COMP:9684"/>
        <dbReference type="ChEBI" id="CHEBI:15377"/>
        <dbReference type="ChEBI" id="CHEBI:15378"/>
        <dbReference type="ChEBI" id="CHEBI:29985"/>
        <dbReference type="ChEBI" id="CHEBI:30616"/>
        <dbReference type="ChEBI" id="CHEBI:43474"/>
        <dbReference type="ChEBI" id="CHEBI:58359"/>
        <dbReference type="ChEBI" id="CHEBI:78520"/>
        <dbReference type="ChEBI" id="CHEBI:78521"/>
        <dbReference type="ChEBI" id="CHEBI:456216"/>
    </reaction>
</comment>
<dbReference type="HAMAP" id="MF_00121">
    <property type="entry name" value="GatB"/>
    <property type="match status" value="1"/>
</dbReference>
<dbReference type="Pfam" id="PF02934">
    <property type="entry name" value="GatB_N"/>
    <property type="match status" value="1"/>
</dbReference>
<evidence type="ECO:0000256" key="1">
    <source>
        <dbReference type="ARBA" id="ARBA00005306"/>
    </source>
</evidence>
<evidence type="ECO:0000313" key="9">
    <source>
        <dbReference type="EMBL" id="EGB04988.1"/>
    </source>
</evidence>
<evidence type="ECO:0000256" key="6">
    <source>
        <dbReference type="ARBA" id="ARBA00047913"/>
    </source>
</evidence>
<dbReference type="NCBIfam" id="NF004012">
    <property type="entry name" value="PRK05477.1-2"/>
    <property type="match status" value="1"/>
</dbReference>
<dbReference type="OrthoDB" id="1722066at2759"/>
<accession>F0YIW1</accession>
<dbReference type="PROSITE" id="PS01234">
    <property type="entry name" value="GATB"/>
    <property type="match status" value="1"/>
</dbReference>
<dbReference type="GO" id="GO:0070681">
    <property type="term" value="P:glutaminyl-tRNAGln biosynthesis via transamidation"/>
    <property type="evidence" value="ECO:0007669"/>
    <property type="project" value="UniProtKB-UniRule"/>
</dbReference>
<evidence type="ECO:0000256" key="2">
    <source>
        <dbReference type="ARBA" id="ARBA00022598"/>
    </source>
</evidence>
<dbReference type="InterPro" id="IPR003789">
    <property type="entry name" value="Asn/Gln_tRNA_amidoTrase-B-like"/>
</dbReference>
<dbReference type="PANTHER" id="PTHR11659:SF0">
    <property type="entry name" value="GLUTAMYL-TRNA(GLN) AMIDOTRANSFERASE SUBUNIT B, MITOCHONDRIAL"/>
    <property type="match status" value="1"/>
</dbReference>
<dbReference type="Proteomes" id="UP000002729">
    <property type="component" value="Unassembled WGS sequence"/>
</dbReference>
<dbReference type="Pfam" id="PF02637">
    <property type="entry name" value="GatB_Yqey"/>
    <property type="match status" value="1"/>
</dbReference>
<dbReference type="InterPro" id="IPR004413">
    <property type="entry name" value="GatB"/>
</dbReference>
<dbReference type="NCBIfam" id="TIGR00133">
    <property type="entry name" value="gatB"/>
    <property type="match status" value="1"/>
</dbReference>
<name>F0YIW1_AURAN</name>
<dbReference type="InterPro" id="IPR014746">
    <property type="entry name" value="Gln_synth/guanido_kin_cat_dom"/>
</dbReference>
<organism evidence="10">
    <name type="scientific">Aureococcus anophagefferens</name>
    <name type="common">Harmful bloom alga</name>
    <dbReference type="NCBI Taxonomy" id="44056"/>
    <lineage>
        <taxon>Eukaryota</taxon>
        <taxon>Sar</taxon>
        <taxon>Stramenopiles</taxon>
        <taxon>Ochrophyta</taxon>
        <taxon>Pelagophyceae</taxon>
        <taxon>Pelagomonadales</taxon>
        <taxon>Pelagomonadaceae</taxon>
        <taxon>Aureococcus</taxon>
    </lineage>
</organism>
<dbReference type="InterPro" id="IPR006075">
    <property type="entry name" value="Asn/Gln-tRNA_Trfase_suB/E_cat"/>
</dbReference>
<keyword evidence="5 7" id="KW-0648">Protein biosynthesis</keyword>
<evidence type="ECO:0000259" key="8">
    <source>
        <dbReference type="SMART" id="SM00845"/>
    </source>
</evidence>
<dbReference type="SUPFAM" id="SSF55931">
    <property type="entry name" value="Glutamine synthetase/guanido kinase"/>
    <property type="match status" value="1"/>
</dbReference>
<dbReference type="InterPro" id="IPR023168">
    <property type="entry name" value="GatB_Yqey_C_2"/>
</dbReference>
<comment type="subcellular location">
    <subcellularLocation>
        <location evidence="7">Mitochondrion</location>
    </subcellularLocation>
</comment>
<dbReference type="InterPro" id="IPR018027">
    <property type="entry name" value="Asn/Gln_amidotransferase"/>
</dbReference>
<dbReference type="GO" id="GO:0030956">
    <property type="term" value="C:glutamyl-tRNA(Gln) amidotransferase complex"/>
    <property type="evidence" value="ECO:0007669"/>
    <property type="project" value="UniProtKB-UniRule"/>
</dbReference>
<evidence type="ECO:0000256" key="7">
    <source>
        <dbReference type="HAMAP-Rule" id="MF_03147"/>
    </source>
</evidence>
<dbReference type="GO" id="GO:0005524">
    <property type="term" value="F:ATP binding"/>
    <property type="evidence" value="ECO:0007669"/>
    <property type="project" value="UniProtKB-KW"/>
</dbReference>
<feature type="domain" description="Asn/Gln amidotransferase" evidence="8">
    <location>
        <begin position="340"/>
        <end position="486"/>
    </location>
</feature>
<dbReference type="SUPFAM" id="SSF89095">
    <property type="entry name" value="GatB/YqeY motif"/>
    <property type="match status" value="1"/>
</dbReference>
<keyword evidence="7" id="KW-0496">Mitochondrion</keyword>
<dbReference type="AlphaFoldDB" id="F0YIW1"/>
<gene>
    <name evidence="9" type="ORF">AURANDRAFT_59433</name>
</gene>
<dbReference type="GO" id="GO:0032543">
    <property type="term" value="P:mitochondrial translation"/>
    <property type="evidence" value="ECO:0007669"/>
    <property type="project" value="UniProtKB-UniRule"/>
</dbReference>
<dbReference type="GeneID" id="20222786"/>
<evidence type="ECO:0000256" key="4">
    <source>
        <dbReference type="ARBA" id="ARBA00022840"/>
    </source>
</evidence>
<dbReference type="EMBL" id="GL833145">
    <property type="protein sequence ID" value="EGB04988.1"/>
    <property type="molecule type" value="Genomic_DNA"/>
</dbReference>
<dbReference type="EC" id="6.3.5.-" evidence="7"/>
<evidence type="ECO:0000313" key="10">
    <source>
        <dbReference type="Proteomes" id="UP000002729"/>
    </source>
</evidence>
<keyword evidence="3 7" id="KW-0547">Nucleotide-binding</keyword>